<evidence type="ECO:0000313" key="5">
    <source>
        <dbReference type="EMBL" id="KAK3244505.1"/>
    </source>
</evidence>
<evidence type="ECO:0000256" key="2">
    <source>
        <dbReference type="ARBA" id="ARBA00022614"/>
    </source>
</evidence>
<keyword evidence="3" id="KW-0677">Repeat</keyword>
<dbReference type="InterPro" id="IPR003591">
    <property type="entry name" value="Leu-rich_rpt_typical-subtyp"/>
</dbReference>
<dbReference type="PANTHER" id="PTHR45973:SF34">
    <property type="entry name" value="PROTEIN PHOSPHATASE 1 REGULATORY SUBUNIT 42"/>
    <property type="match status" value="1"/>
</dbReference>
<reference evidence="5 6" key="1">
    <citation type="journal article" date="2015" name="Genome Biol. Evol.">
        <title>Comparative Genomics of a Bacterivorous Green Alga Reveals Evolutionary Causalities and Consequences of Phago-Mixotrophic Mode of Nutrition.</title>
        <authorList>
            <person name="Burns J.A."/>
            <person name="Paasch A."/>
            <person name="Narechania A."/>
            <person name="Kim E."/>
        </authorList>
    </citation>
    <scope>NUCLEOTIDE SEQUENCE [LARGE SCALE GENOMIC DNA]</scope>
    <source>
        <strain evidence="5 6">PLY_AMNH</strain>
    </source>
</reference>
<dbReference type="InterPro" id="IPR032675">
    <property type="entry name" value="LRR_dom_sf"/>
</dbReference>
<accession>A0AAE0BZ40</accession>
<dbReference type="InterPro" id="IPR001611">
    <property type="entry name" value="Leu-rich_rpt"/>
</dbReference>
<keyword evidence="2" id="KW-0433">Leucine-rich repeat</keyword>
<sequence length="396" mass="42473">MPIHELSQELVDEISKGYKSLAFLNLSNNRISRIENLAPLGRLTKLDLSRNDIEIVDNLECLPLLRELNLQRNRIKSLSSYSWGLPLLELLNLGDNFIGDIHQVRALSHLPALKKLILEGNPIATLSSYRAAVACQLSELGWLDEDPLKASTPKAEDTEAVTQRLQASGNRTTSSAPIIDNARPTHPHTQTLDPAPLGHPVANGSKPEIPGGHARAQQVCHMLDGYPETPPFPTALLVEVAGLPGMDAQARPQDGPDAKRAPKRALFTSSEVCSLKEVAITQVSAVPVASPVLPVAASTAELERSFSDADLAASAGLPAQGQLRVSQALGFPSLMRPAEMANAPPQHLQALQHDTLPSFHPSAPPTSGLQPSAFVPQPPYAWHPSPPPSLLAVLNQ</sequence>
<name>A0AAE0BZ40_9CHLO</name>
<comment type="caution">
    <text evidence="5">The sequence shown here is derived from an EMBL/GenBank/DDBJ whole genome shotgun (WGS) entry which is preliminary data.</text>
</comment>
<proteinExistence type="predicted"/>
<dbReference type="SMART" id="SM00369">
    <property type="entry name" value="LRR_TYP"/>
    <property type="match status" value="4"/>
</dbReference>
<keyword evidence="6" id="KW-1185">Reference proteome</keyword>
<dbReference type="InterPro" id="IPR050576">
    <property type="entry name" value="Cilia_flagella_integrity"/>
</dbReference>
<dbReference type="GO" id="GO:0005930">
    <property type="term" value="C:axoneme"/>
    <property type="evidence" value="ECO:0007669"/>
    <property type="project" value="UniProtKB-SubCell"/>
</dbReference>
<evidence type="ECO:0000256" key="4">
    <source>
        <dbReference type="SAM" id="MobiDB-lite"/>
    </source>
</evidence>
<dbReference type="PROSITE" id="PS51450">
    <property type="entry name" value="LRR"/>
    <property type="match status" value="3"/>
</dbReference>
<dbReference type="PANTHER" id="PTHR45973">
    <property type="entry name" value="PROTEIN PHOSPHATASE 1 REGULATORY SUBUNIT SDS22-RELATED"/>
    <property type="match status" value="1"/>
</dbReference>
<feature type="region of interest" description="Disordered" evidence="4">
    <location>
        <begin position="355"/>
        <end position="396"/>
    </location>
</feature>
<protein>
    <submittedName>
        <fullName evidence="5">Uncharacterized protein</fullName>
    </submittedName>
</protein>
<dbReference type="SUPFAM" id="SSF52058">
    <property type="entry name" value="L domain-like"/>
    <property type="match status" value="1"/>
</dbReference>
<dbReference type="EMBL" id="LGRX02031789">
    <property type="protein sequence ID" value="KAK3244505.1"/>
    <property type="molecule type" value="Genomic_DNA"/>
</dbReference>
<dbReference type="AlphaFoldDB" id="A0AAE0BZ40"/>
<dbReference type="Gene3D" id="3.80.10.10">
    <property type="entry name" value="Ribonuclease Inhibitor"/>
    <property type="match status" value="1"/>
</dbReference>
<dbReference type="SMART" id="SM00365">
    <property type="entry name" value="LRR_SD22"/>
    <property type="match status" value="2"/>
</dbReference>
<dbReference type="Proteomes" id="UP001190700">
    <property type="component" value="Unassembled WGS sequence"/>
</dbReference>
<feature type="compositionally biased region" description="Pro residues" evidence="4">
    <location>
        <begin position="376"/>
        <end position="389"/>
    </location>
</feature>
<comment type="subcellular location">
    <subcellularLocation>
        <location evidence="1">Cytoplasm</location>
        <location evidence="1">Cytoskeleton</location>
        <location evidence="1">Cilium axoneme</location>
    </subcellularLocation>
</comment>
<feature type="non-terminal residue" evidence="5">
    <location>
        <position position="396"/>
    </location>
</feature>
<organism evidence="5 6">
    <name type="scientific">Cymbomonas tetramitiformis</name>
    <dbReference type="NCBI Taxonomy" id="36881"/>
    <lineage>
        <taxon>Eukaryota</taxon>
        <taxon>Viridiplantae</taxon>
        <taxon>Chlorophyta</taxon>
        <taxon>Pyramimonadophyceae</taxon>
        <taxon>Pyramimonadales</taxon>
        <taxon>Pyramimonadaceae</taxon>
        <taxon>Cymbomonas</taxon>
    </lineage>
</organism>
<dbReference type="Pfam" id="PF14580">
    <property type="entry name" value="LRR_9"/>
    <property type="match status" value="1"/>
</dbReference>
<evidence type="ECO:0000256" key="1">
    <source>
        <dbReference type="ARBA" id="ARBA00004430"/>
    </source>
</evidence>
<evidence type="ECO:0000313" key="6">
    <source>
        <dbReference type="Proteomes" id="UP001190700"/>
    </source>
</evidence>
<evidence type="ECO:0000256" key="3">
    <source>
        <dbReference type="ARBA" id="ARBA00022737"/>
    </source>
</evidence>
<gene>
    <name evidence="5" type="ORF">CYMTET_45882</name>
</gene>